<proteinExistence type="predicted"/>
<organism evidence="2 3">
    <name type="scientific">Durusdinium trenchii</name>
    <dbReference type="NCBI Taxonomy" id="1381693"/>
    <lineage>
        <taxon>Eukaryota</taxon>
        <taxon>Sar</taxon>
        <taxon>Alveolata</taxon>
        <taxon>Dinophyceae</taxon>
        <taxon>Suessiales</taxon>
        <taxon>Symbiodiniaceae</taxon>
        <taxon>Durusdinium</taxon>
    </lineage>
</organism>
<protein>
    <submittedName>
        <fullName evidence="2">Uncharacterized protein</fullName>
    </submittedName>
</protein>
<gene>
    <name evidence="2" type="ORF">CCMP2556_LOCUS25899</name>
</gene>
<feature type="compositionally biased region" description="Low complexity" evidence="1">
    <location>
        <begin position="93"/>
        <end position="103"/>
    </location>
</feature>
<evidence type="ECO:0000313" key="3">
    <source>
        <dbReference type="Proteomes" id="UP001642484"/>
    </source>
</evidence>
<comment type="caution">
    <text evidence="2">The sequence shown here is derived from an EMBL/GenBank/DDBJ whole genome shotgun (WGS) entry which is preliminary data.</text>
</comment>
<reference evidence="2 3" key="1">
    <citation type="submission" date="2024-02" db="EMBL/GenBank/DDBJ databases">
        <authorList>
            <person name="Chen Y."/>
            <person name="Shah S."/>
            <person name="Dougan E. K."/>
            <person name="Thang M."/>
            <person name="Chan C."/>
        </authorList>
    </citation>
    <scope>NUCLEOTIDE SEQUENCE [LARGE SCALE GENOMIC DNA]</scope>
</reference>
<accession>A0ABP0MHB3</accession>
<feature type="region of interest" description="Disordered" evidence="1">
    <location>
        <begin position="76"/>
        <end position="118"/>
    </location>
</feature>
<evidence type="ECO:0000313" key="2">
    <source>
        <dbReference type="EMBL" id="CAK9050890.1"/>
    </source>
</evidence>
<dbReference type="EMBL" id="CAXAMN010017668">
    <property type="protein sequence ID" value="CAK9050890.1"/>
    <property type="molecule type" value="Genomic_DNA"/>
</dbReference>
<keyword evidence="3" id="KW-1185">Reference proteome</keyword>
<name>A0ABP0MHB3_9DINO</name>
<evidence type="ECO:0000256" key="1">
    <source>
        <dbReference type="SAM" id="MobiDB-lite"/>
    </source>
</evidence>
<sequence length="391" mass="43322">MCLWRHAAGTALSRQRCSQQGAGGAGHVALTGFGQETQECDSGPSGPFSQENVELHVRDRGATLFNFYTQGHPSDAPSLTAHWAKPVTPTPPTRATTASPSTKRTTRLRGPLSTPSRPLSALLSLGHRRSADIVIKQKNASAARRVRMHELQRGMIDHDEERLAEVARGTSPLLGARGQAMLPVPPVEVDPLRVPLELRLRLAAGNKISKSFRRPWLMAAHAANEEAKDLPLQYAVVEAFEDTMYFDVAHPSAEGPIPRQEYEIPRRFQSPKDLLLRGEELIEAEALEDQCMPIAWRFLAATYDATPQEVLMMLRQVKSFTTKNHGFTTASRKELEQIADEILHSLATRLEDAPAYFLKEVLETMKQCEVGSTAFSHLVQLLLARRSDAPM</sequence>
<dbReference type="Proteomes" id="UP001642484">
    <property type="component" value="Unassembled WGS sequence"/>
</dbReference>